<reference evidence="3" key="1">
    <citation type="submission" date="2021-01" db="EMBL/GenBank/DDBJ databases">
        <title>Whole genome shotgun sequence of Spirilliplanes yamanashiensis NBRC 15828.</title>
        <authorList>
            <person name="Komaki H."/>
            <person name="Tamura T."/>
        </authorList>
    </citation>
    <scope>NUCLEOTIDE SEQUENCE</scope>
    <source>
        <strain evidence="3">NBRC 15828</strain>
    </source>
</reference>
<dbReference type="EMBL" id="BOOY01000003">
    <property type="protein sequence ID" value="GIJ01202.1"/>
    <property type="molecule type" value="Genomic_DNA"/>
</dbReference>
<comment type="caution">
    <text evidence="3">The sequence shown here is derived from an EMBL/GenBank/DDBJ whole genome shotgun (WGS) entry which is preliminary data.</text>
</comment>
<protein>
    <recommendedName>
        <fullName evidence="5">Tetratricopeptide repeat protein</fullName>
    </recommendedName>
</protein>
<dbReference type="AlphaFoldDB" id="A0A8J3Y4B6"/>
<evidence type="ECO:0000256" key="2">
    <source>
        <dbReference type="ARBA" id="ARBA00022803"/>
    </source>
</evidence>
<dbReference type="InterPro" id="IPR051012">
    <property type="entry name" value="CellSynth/LPSAsmb/PSIAsmb"/>
</dbReference>
<accession>A0A8J3Y4B6</accession>
<dbReference type="PANTHER" id="PTHR45586:SF1">
    <property type="entry name" value="LIPOPOLYSACCHARIDE ASSEMBLY PROTEIN B"/>
    <property type="match status" value="1"/>
</dbReference>
<dbReference type="Pfam" id="PF13432">
    <property type="entry name" value="TPR_16"/>
    <property type="match status" value="2"/>
</dbReference>
<dbReference type="PANTHER" id="PTHR45586">
    <property type="entry name" value="TPR REPEAT-CONTAINING PROTEIN PA4667"/>
    <property type="match status" value="1"/>
</dbReference>
<dbReference type="Proteomes" id="UP000652013">
    <property type="component" value="Unassembled WGS sequence"/>
</dbReference>
<evidence type="ECO:0000313" key="3">
    <source>
        <dbReference type="EMBL" id="GIJ01202.1"/>
    </source>
</evidence>
<evidence type="ECO:0000313" key="4">
    <source>
        <dbReference type="Proteomes" id="UP000652013"/>
    </source>
</evidence>
<name>A0A8J3Y4B6_9ACTN</name>
<dbReference type="Gene3D" id="1.25.40.10">
    <property type="entry name" value="Tetratricopeptide repeat domain"/>
    <property type="match status" value="2"/>
</dbReference>
<keyword evidence="4" id="KW-1185">Reference proteome</keyword>
<gene>
    <name evidence="3" type="ORF">Sya03_05540</name>
</gene>
<proteinExistence type="predicted"/>
<dbReference type="InterPro" id="IPR011990">
    <property type="entry name" value="TPR-like_helical_dom_sf"/>
</dbReference>
<keyword evidence="2" id="KW-0802">TPR repeat</keyword>
<keyword evidence="1" id="KW-0677">Repeat</keyword>
<evidence type="ECO:0000256" key="1">
    <source>
        <dbReference type="ARBA" id="ARBA00022737"/>
    </source>
</evidence>
<organism evidence="3 4">
    <name type="scientific">Spirilliplanes yamanashiensis</name>
    <dbReference type="NCBI Taxonomy" id="42233"/>
    <lineage>
        <taxon>Bacteria</taxon>
        <taxon>Bacillati</taxon>
        <taxon>Actinomycetota</taxon>
        <taxon>Actinomycetes</taxon>
        <taxon>Micromonosporales</taxon>
        <taxon>Micromonosporaceae</taxon>
        <taxon>Spirilliplanes</taxon>
    </lineage>
</organism>
<sequence>MTRSREAGRDGSAATPTESAVRIAAVVTSSPGRSIFFPGARVSRSRDVRTRLAADLVRRLARRRADRFADADPLALGVAPAAGHEEHGLPAYVPRDCEPALERAVEAGGLVVVHGRVAAGTSRTAFEVVRRVRGDWDVVAPADAAALRRLADDGFDTGHCVVWLDGLDRFLLPGGLADMPLPPLVVATVRDAALRRLDAAPADGTPGAATRLVRRAHRVAVADRLSDAELRRAEASDDPRIVAAARLAAGTSLGAYLTGAAGLMALWSEGSGTLHDVGQAFVAAAVDCRRTGYDRPVPAAVLDALHRAYLSPARRGRTDLPPAADGLEWGTSSGCLTAHPGDTYRAADLLVDRTESGEGPQGLSTPPVAVRQAMLALATGDELLAVGVRAFADRDAGAADAAFARAVAAGDDRALGHLAAVRLVQDRPADAEQLLLRALERDPGNPAHRAFLGTVLAEQGRDDEAAGHLRAAAEAGDDAAAGTLGLLLAGGDDAAAEPLLRRALAIDPRGYGLELGRLLLRRGDYPAAERVVRPLAERGDGEQGADAEAGELLGTILAGEGRYAEAITHLRRAADSGAPGAAFSLGLTLELDGDAAAAGPYLRRAAEAGDPDALTHYVDHLLAHGGPGPAEQFLRGMVAAGDDVAAGHLGMLLFQDAVQDTGGIPRRREPEILGLLMRGARAGLTRAAGAAGFLLFEAGRYPEAERALRAAAPEDDNVAGYLGMCILRLHTDPASLREAAELLRRGAAHGNALAAQTLEYLEDMYGED</sequence>
<dbReference type="SUPFAM" id="SSF48452">
    <property type="entry name" value="TPR-like"/>
    <property type="match status" value="1"/>
</dbReference>
<evidence type="ECO:0008006" key="5">
    <source>
        <dbReference type="Google" id="ProtNLM"/>
    </source>
</evidence>
<dbReference type="SUPFAM" id="SSF81901">
    <property type="entry name" value="HCP-like"/>
    <property type="match status" value="1"/>
</dbReference>